<sequence>MLIAWHEKGVTKDSYISFFRQSPVFRTYYYYMYNCGSFHVNDQYEITSEGVRPPLFLMVSAGQLKAAYEGKTYLIEPDQVLLINGEKPHHYWCERTCEFLFFHYGGKDAVAMTEHLIEVNQSPVFTPVHPACLYQNVVDTFAALYYEDGASDLKMSSLIYSVLCQLEKDDGIQSDTERYSQAVRQAILYMKKNISRSITLPEVAGEVGLSPYYFSRMFKKETGSSPIDFHSSMKVNIAKVMLRTTDSSVSEIGRILGYSSDASFINAFKLRCQTTPQKYRNAMAKKHRRK</sequence>
<dbReference type="GO" id="GO:0043565">
    <property type="term" value="F:sequence-specific DNA binding"/>
    <property type="evidence" value="ECO:0007669"/>
    <property type="project" value="InterPro"/>
</dbReference>
<accession>A0A7W8CZH7</accession>
<organism evidence="5 6">
    <name type="scientific">Catenisphaera adipataccumulans</name>
    <dbReference type="NCBI Taxonomy" id="700500"/>
    <lineage>
        <taxon>Bacteria</taxon>
        <taxon>Bacillati</taxon>
        <taxon>Bacillota</taxon>
        <taxon>Erysipelotrichia</taxon>
        <taxon>Erysipelotrichales</taxon>
        <taxon>Erysipelotrichaceae</taxon>
        <taxon>Catenisphaera</taxon>
    </lineage>
</organism>
<dbReference type="PANTHER" id="PTHR43280:SF2">
    <property type="entry name" value="HTH-TYPE TRANSCRIPTIONAL REGULATOR EXSA"/>
    <property type="match status" value="1"/>
</dbReference>
<dbReference type="Gene3D" id="1.10.10.60">
    <property type="entry name" value="Homeodomain-like"/>
    <property type="match status" value="2"/>
</dbReference>
<dbReference type="EMBL" id="JACHHK010000003">
    <property type="protein sequence ID" value="MBB5182825.1"/>
    <property type="molecule type" value="Genomic_DNA"/>
</dbReference>
<comment type="caution">
    <text evidence="5">The sequence shown here is derived from an EMBL/GenBank/DDBJ whole genome shotgun (WGS) entry which is preliminary data.</text>
</comment>
<keyword evidence="3" id="KW-0804">Transcription</keyword>
<dbReference type="InterPro" id="IPR018062">
    <property type="entry name" value="HTH_AraC-typ_CS"/>
</dbReference>
<feature type="domain" description="HTH araC/xylS-type" evidence="4">
    <location>
        <begin position="184"/>
        <end position="282"/>
    </location>
</feature>
<dbReference type="PROSITE" id="PS01124">
    <property type="entry name" value="HTH_ARAC_FAMILY_2"/>
    <property type="match status" value="1"/>
</dbReference>
<dbReference type="Proteomes" id="UP000539953">
    <property type="component" value="Unassembled WGS sequence"/>
</dbReference>
<dbReference type="SUPFAM" id="SSF46689">
    <property type="entry name" value="Homeodomain-like"/>
    <property type="match status" value="2"/>
</dbReference>
<evidence type="ECO:0000256" key="2">
    <source>
        <dbReference type="ARBA" id="ARBA00023125"/>
    </source>
</evidence>
<protein>
    <submittedName>
        <fullName evidence="5">AraC-like DNA-binding protein</fullName>
    </submittedName>
</protein>
<proteinExistence type="predicted"/>
<dbReference type="GO" id="GO:0003700">
    <property type="term" value="F:DNA-binding transcription factor activity"/>
    <property type="evidence" value="ECO:0007669"/>
    <property type="project" value="InterPro"/>
</dbReference>
<dbReference type="Pfam" id="PF12833">
    <property type="entry name" value="HTH_18"/>
    <property type="match status" value="1"/>
</dbReference>
<evidence type="ECO:0000256" key="1">
    <source>
        <dbReference type="ARBA" id="ARBA00023015"/>
    </source>
</evidence>
<keyword evidence="1" id="KW-0805">Transcription regulation</keyword>
<dbReference type="SMART" id="SM00342">
    <property type="entry name" value="HTH_ARAC"/>
    <property type="match status" value="1"/>
</dbReference>
<keyword evidence="2 5" id="KW-0238">DNA-binding</keyword>
<dbReference type="InterPro" id="IPR003313">
    <property type="entry name" value="AraC-bd"/>
</dbReference>
<dbReference type="Pfam" id="PF02311">
    <property type="entry name" value="AraC_binding"/>
    <property type="match status" value="1"/>
</dbReference>
<dbReference type="InterPro" id="IPR018060">
    <property type="entry name" value="HTH_AraC"/>
</dbReference>
<gene>
    <name evidence="5" type="ORF">HNQ47_000845</name>
</gene>
<dbReference type="InterPro" id="IPR037923">
    <property type="entry name" value="HTH-like"/>
</dbReference>
<reference evidence="5 6" key="1">
    <citation type="submission" date="2020-08" db="EMBL/GenBank/DDBJ databases">
        <title>Genomic Encyclopedia of Type Strains, Phase IV (KMG-IV): sequencing the most valuable type-strain genomes for metagenomic binning, comparative biology and taxonomic classification.</title>
        <authorList>
            <person name="Goeker M."/>
        </authorList>
    </citation>
    <scope>NUCLEOTIDE SEQUENCE [LARGE SCALE GENOMIC DNA]</scope>
    <source>
        <strain evidence="5 6">DSM 25799</strain>
    </source>
</reference>
<name>A0A7W8CZH7_9FIRM</name>
<evidence type="ECO:0000313" key="5">
    <source>
        <dbReference type="EMBL" id="MBB5182825.1"/>
    </source>
</evidence>
<dbReference type="PANTHER" id="PTHR43280">
    <property type="entry name" value="ARAC-FAMILY TRANSCRIPTIONAL REGULATOR"/>
    <property type="match status" value="1"/>
</dbReference>
<evidence type="ECO:0000259" key="4">
    <source>
        <dbReference type="PROSITE" id="PS01124"/>
    </source>
</evidence>
<dbReference type="InterPro" id="IPR009057">
    <property type="entry name" value="Homeodomain-like_sf"/>
</dbReference>
<evidence type="ECO:0000256" key="3">
    <source>
        <dbReference type="ARBA" id="ARBA00023163"/>
    </source>
</evidence>
<dbReference type="RefSeq" id="WP_183327868.1">
    <property type="nucleotide sequence ID" value="NZ_JACHHK010000003.1"/>
</dbReference>
<evidence type="ECO:0000313" key="6">
    <source>
        <dbReference type="Proteomes" id="UP000539953"/>
    </source>
</evidence>
<keyword evidence="6" id="KW-1185">Reference proteome</keyword>
<dbReference type="AlphaFoldDB" id="A0A7W8CZH7"/>
<dbReference type="SUPFAM" id="SSF51215">
    <property type="entry name" value="Regulatory protein AraC"/>
    <property type="match status" value="1"/>
</dbReference>
<dbReference type="PROSITE" id="PS00041">
    <property type="entry name" value="HTH_ARAC_FAMILY_1"/>
    <property type="match status" value="1"/>
</dbReference>